<dbReference type="EMBL" id="SLWK01000015">
    <property type="protein sequence ID" value="TCO05972.1"/>
    <property type="molecule type" value="Genomic_DNA"/>
</dbReference>
<dbReference type="InterPro" id="IPR004398">
    <property type="entry name" value="RNA_MeTrfase_RsmD"/>
</dbReference>
<dbReference type="GO" id="GO:0031167">
    <property type="term" value="P:rRNA methylation"/>
    <property type="evidence" value="ECO:0007669"/>
    <property type="project" value="InterPro"/>
</dbReference>
<dbReference type="GO" id="GO:0008168">
    <property type="term" value="F:methyltransferase activity"/>
    <property type="evidence" value="ECO:0007669"/>
    <property type="project" value="UniProtKB-KW"/>
</dbReference>
<organism evidence="3 4">
    <name type="scientific">Natronoflexus pectinivorans</name>
    <dbReference type="NCBI Taxonomy" id="682526"/>
    <lineage>
        <taxon>Bacteria</taxon>
        <taxon>Pseudomonadati</taxon>
        <taxon>Bacteroidota</taxon>
        <taxon>Bacteroidia</taxon>
        <taxon>Marinilabiliales</taxon>
        <taxon>Marinilabiliaceae</taxon>
        <taxon>Natronoflexus</taxon>
    </lineage>
</organism>
<evidence type="ECO:0000313" key="4">
    <source>
        <dbReference type="Proteomes" id="UP000295221"/>
    </source>
</evidence>
<dbReference type="InterPro" id="IPR029063">
    <property type="entry name" value="SAM-dependent_MTases_sf"/>
</dbReference>
<accession>A0A4R2GDZ3</accession>
<keyword evidence="1 3" id="KW-0489">Methyltransferase</keyword>
<dbReference type="RefSeq" id="WP_132434925.1">
    <property type="nucleotide sequence ID" value="NZ_SLWK01000015.1"/>
</dbReference>
<evidence type="ECO:0000313" key="3">
    <source>
        <dbReference type="EMBL" id="TCO05972.1"/>
    </source>
</evidence>
<evidence type="ECO:0000256" key="2">
    <source>
        <dbReference type="ARBA" id="ARBA00022679"/>
    </source>
</evidence>
<dbReference type="PIRSF" id="PIRSF004553">
    <property type="entry name" value="CHP00095"/>
    <property type="match status" value="1"/>
</dbReference>
<dbReference type="PANTHER" id="PTHR43542">
    <property type="entry name" value="METHYLTRANSFERASE"/>
    <property type="match status" value="1"/>
</dbReference>
<keyword evidence="4" id="KW-1185">Reference proteome</keyword>
<proteinExistence type="predicted"/>
<dbReference type="OrthoDB" id="9803017at2"/>
<evidence type="ECO:0000256" key="1">
    <source>
        <dbReference type="ARBA" id="ARBA00022603"/>
    </source>
</evidence>
<sequence>MRIVSGYLKGRRFSPPKNFRARPTTDTARESLFNILANIIDFESVDVLDLFSGTGAISFEFASRGANSVTLVEKNYHHYSFIRKCIDELELNEVIKPVKTDVFTYLDHVSDQQYDIIFADPPFDLKEFEKIVPALLDSNLLKTDGIFILEHGPDKNFSGFANFNQQRKYGKVCFSFFGKKPEE</sequence>
<dbReference type="InterPro" id="IPR002052">
    <property type="entry name" value="DNA_methylase_N6_adenine_CS"/>
</dbReference>
<reference evidence="3 4" key="1">
    <citation type="submission" date="2019-03" db="EMBL/GenBank/DDBJ databases">
        <title>Genomic Encyclopedia of Type Strains, Phase IV (KMG-IV): sequencing the most valuable type-strain genomes for metagenomic binning, comparative biology and taxonomic classification.</title>
        <authorList>
            <person name="Goeker M."/>
        </authorList>
    </citation>
    <scope>NUCLEOTIDE SEQUENCE [LARGE SCALE GENOMIC DNA]</scope>
    <source>
        <strain evidence="3 4">DSM 24179</strain>
    </source>
</reference>
<protein>
    <submittedName>
        <fullName evidence="3">16S rRNA (Guanine(966)-N(2))-methyltransferase RsmD</fullName>
    </submittedName>
</protein>
<dbReference type="AlphaFoldDB" id="A0A4R2GDZ3"/>
<dbReference type="Proteomes" id="UP000295221">
    <property type="component" value="Unassembled WGS sequence"/>
</dbReference>
<dbReference type="Pfam" id="PF03602">
    <property type="entry name" value="Cons_hypoth95"/>
    <property type="match status" value="1"/>
</dbReference>
<gene>
    <name evidence="3" type="ORF">EV194_11520</name>
</gene>
<dbReference type="PROSITE" id="PS00092">
    <property type="entry name" value="N6_MTASE"/>
    <property type="match status" value="1"/>
</dbReference>
<dbReference type="GO" id="GO:0003676">
    <property type="term" value="F:nucleic acid binding"/>
    <property type="evidence" value="ECO:0007669"/>
    <property type="project" value="InterPro"/>
</dbReference>
<name>A0A4R2GDZ3_9BACT</name>
<comment type="caution">
    <text evidence="3">The sequence shown here is derived from an EMBL/GenBank/DDBJ whole genome shotgun (WGS) entry which is preliminary data.</text>
</comment>
<dbReference type="PANTHER" id="PTHR43542:SF1">
    <property type="entry name" value="METHYLTRANSFERASE"/>
    <property type="match status" value="1"/>
</dbReference>
<keyword evidence="2 3" id="KW-0808">Transferase</keyword>
<dbReference type="CDD" id="cd02440">
    <property type="entry name" value="AdoMet_MTases"/>
    <property type="match status" value="1"/>
</dbReference>
<dbReference type="SUPFAM" id="SSF53335">
    <property type="entry name" value="S-adenosyl-L-methionine-dependent methyltransferases"/>
    <property type="match status" value="1"/>
</dbReference>
<dbReference type="Gene3D" id="3.40.50.150">
    <property type="entry name" value="Vaccinia Virus protein VP39"/>
    <property type="match status" value="1"/>
</dbReference>